<organism evidence="2 3">
    <name type="scientific">Fukomys damarensis</name>
    <name type="common">Damaraland mole rat</name>
    <name type="synonym">Cryptomys damarensis</name>
    <dbReference type="NCBI Taxonomy" id="885580"/>
    <lineage>
        <taxon>Eukaryota</taxon>
        <taxon>Metazoa</taxon>
        <taxon>Chordata</taxon>
        <taxon>Craniata</taxon>
        <taxon>Vertebrata</taxon>
        <taxon>Euteleostomi</taxon>
        <taxon>Mammalia</taxon>
        <taxon>Eutheria</taxon>
        <taxon>Euarchontoglires</taxon>
        <taxon>Glires</taxon>
        <taxon>Rodentia</taxon>
        <taxon>Hystricomorpha</taxon>
        <taxon>Bathyergidae</taxon>
        <taxon>Fukomys</taxon>
    </lineage>
</organism>
<gene>
    <name evidence="2" type="ORF">H920_17800</name>
</gene>
<dbReference type="AlphaFoldDB" id="A0A091CSH0"/>
<evidence type="ECO:0000313" key="2">
    <source>
        <dbReference type="EMBL" id="KFO20818.1"/>
    </source>
</evidence>
<evidence type="ECO:0000256" key="1">
    <source>
        <dbReference type="SAM" id="MobiDB-lite"/>
    </source>
</evidence>
<dbReference type="EMBL" id="KN124541">
    <property type="protein sequence ID" value="KFO20818.1"/>
    <property type="molecule type" value="Genomic_DNA"/>
</dbReference>
<proteinExistence type="predicted"/>
<accession>A0A091CSH0</accession>
<name>A0A091CSH0_FUKDA</name>
<evidence type="ECO:0000313" key="3">
    <source>
        <dbReference type="Proteomes" id="UP000028990"/>
    </source>
</evidence>
<protein>
    <submittedName>
        <fullName evidence="2">Uncharacterized protein</fullName>
    </submittedName>
</protein>
<feature type="region of interest" description="Disordered" evidence="1">
    <location>
        <begin position="64"/>
        <end position="106"/>
    </location>
</feature>
<keyword evidence="3" id="KW-1185">Reference proteome</keyword>
<reference evidence="2 3" key="1">
    <citation type="submission" date="2013-11" db="EMBL/GenBank/DDBJ databases">
        <title>The Damaraland mole rat (Fukomys damarensis) genome and evolution of African mole rats.</title>
        <authorList>
            <person name="Gladyshev V.N."/>
            <person name="Fang X."/>
        </authorList>
    </citation>
    <scope>NUCLEOTIDE SEQUENCE [LARGE SCALE GENOMIC DNA]</scope>
    <source>
        <tissue evidence="2">Liver</tissue>
    </source>
</reference>
<dbReference type="Proteomes" id="UP000028990">
    <property type="component" value="Unassembled WGS sequence"/>
</dbReference>
<sequence length="106" mass="11997">MPQSRLASWNPEEVCITARKQVKYSGTTLTTQEVPQFRKVTQEKPDLQVLEEVKSESLDYSCMDDDNNDFDVGHVSQSSCDSEMEEESVETDTGKADLLDSDEKEN</sequence>